<organism evidence="6 7">
    <name type="scientific">Tribonema minus</name>
    <dbReference type="NCBI Taxonomy" id="303371"/>
    <lineage>
        <taxon>Eukaryota</taxon>
        <taxon>Sar</taxon>
        <taxon>Stramenopiles</taxon>
        <taxon>Ochrophyta</taxon>
        <taxon>PX clade</taxon>
        <taxon>Xanthophyceae</taxon>
        <taxon>Tribonematales</taxon>
        <taxon>Tribonemataceae</taxon>
        <taxon>Tribonema</taxon>
    </lineage>
</organism>
<evidence type="ECO:0000256" key="3">
    <source>
        <dbReference type="ARBA" id="ARBA00023175"/>
    </source>
</evidence>
<dbReference type="PANTHER" id="PTHR13183">
    <property type="entry name" value="AXONEMAL INNER ARM DYNEIN LIGHT CHAIN 28"/>
    <property type="match status" value="1"/>
</dbReference>
<evidence type="ECO:0000313" key="7">
    <source>
        <dbReference type="Proteomes" id="UP000664859"/>
    </source>
</evidence>
<comment type="caution">
    <text evidence="6">The sequence shown here is derived from an EMBL/GenBank/DDBJ whole genome shotgun (WGS) entry which is preliminary data.</text>
</comment>
<dbReference type="GO" id="GO:0030286">
    <property type="term" value="C:dynein complex"/>
    <property type="evidence" value="ECO:0007669"/>
    <property type="project" value="UniProtKB-KW"/>
</dbReference>
<keyword evidence="1" id="KW-0243">Dynein</keyword>
<sequence>MEALAQHPNAVPDSLVRYDQPIFGGVEPATGHGGNGTASSSIAQLEDMMNSMLPPREWTEETGTWMQCVSKNPATRLDVVTLQECLDKKLGERQARDTGICPVRDDLYSQAFDELIRQVTLDGPERGLLLLRVRDEIRMTIDAYRTLYDSSVVFGIKKQLQAEQGMDEMEAEIAQLEESKQALEYRAQELRNRVELMEKREAEQRSVEDKRRREEVEFLKYQGQHLDSFLKQIGGSK</sequence>
<dbReference type="AlphaFoldDB" id="A0A835YSJ6"/>
<dbReference type="EMBL" id="JAFCMP010000445">
    <property type="protein sequence ID" value="KAG5179863.1"/>
    <property type="molecule type" value="Genomic_DNA"/>
</dbReference>
<dbReference type="PANTHER" id="PTHR13183:SF0">
    <property type="entry name" value="AXONEMAL DYNEIN LIGHT INTERMEDIATE POLYPEPTIDE 1"/>
    <property type="match status" value="1"/>
</dbReference>
<dbReference type="InterPro" id="IPR019347">
    <property type="entry name" value="Axonemal_dynein_light_chain"/>
</dbReference>
<keyword evidence="2 5" id="KW-0175">Coiled coil</keyword>
<dbReference type="GO" id="GO:0005930">
    <property type="term" value="C:axoneme"/>
    <property type="evidence" value="ECO:0007669"/>
    <property type="project" value="TreeGrafter"/>
</dbReference>
<proteinExistence type="inferred from homology"/>
<name>A0A835YSJ6_9STRA</name>
<evidence type="ECO:0000256" key="1">
    <source>
        <dbReference type="ARBA" id="ARBA00023017"/>
    </source>
</evidence>
<gene>
    <name evidence="6" type="ORF">JKP88DRAFT_325973</name>
</gene>
<evidence type="ECO:0000256" key="2">
    <source>
        <dbReference type="ARBA" id="ARBA00023054"/>
    </source>
</evidence>
<evidence type="ECO:0000313" key="6">
    <source>
        <dbReference type="EMBL" id="KAG5179863.1"/>
    </source>
</evidence>
<keyword evidence="7" id="KW-1185">Reference proteome</keyword>
<evidence type="ECO:0000256" key="5">
    <source>
        <dbReference type="SAM" id="Coils"/>
    </source>
</evidence>
<feature type="coiled-coil region" evidence="5">
    <location>
        <begin position="159"/>
        <end position="217"/>
    </location>
</feature>
<dbReference type="Proteomes" id="UP000664859">
    <property type="component" value="Unassembled WGS sequence"/>
</dbReference>
<dbReference type="Pfam" id="PF10211">
    <property type="entry name" value="Ax_dynein_light"/>
    <property type="match status" value="1"/>
</dbReference>
<protein>
    <submittedName>
        <fullName evidence="6">p28 protein</fullName>
    </submittedName>
</protein>
<keyword evidence="3" id="KW-0505">Motor protein</keyword>
<dbReference type="OrthoDB" id="273640at2759"/>
<comment type="similarity">
    <text evidence="4">Belongs to the inner dynein arm light chain family.</text>
</comment>
<accession>A0A835YSJ6</accession>
<evidence type="ECO:0000256" key="4">
    <source>
        <dbReference type="ARBA" id="ARBA00038114"/>
    </source>
</evidence>
<dbReference type="GO" id="GO:0045504">
    <property type="term" value="F:dynein heavy chain binding"/>
    <property type="evidence" value="ECO:0007669"/>
    <property type="project" value="TreeGrafter"/>
</dbReference>
<reference evidence="6" key="1">
    <citation type="submission" date="2021-02" db="EMBL/GenBank/DDBJ databases">
        <title>First Annotated Genome of the Yellow-green Alga Tribonema minus.</title>
        <authorList>
            <person name="Mahan K.M."/>
        </authorList>
    </citation>
    <scope>NUCLEOTIDE SEQUENCE</scope>
    <source>
        <strain evidence="6">UTEX B ZZ1240</strain>
    </source>
</reference>